<comment type="pathway">
    <text evidence="2">Purine metabolism.</text>
</comment>
<evidence type="ECO:0000256" key="2">
    <source>
        <dbReference type="ARBA" id="ARBA00025704"/>
    </source>
</evidence>
<feature type="domain" description="TGS" evidence="8">
    <location>
        <begin position="414"/>
        <end position="477"/>
    </location>
</feature>
<dbReference type="CDD" id="cd04876">
    <property type="entry name" value="ACT_RelA-SpoT"/>
    <property type="match status" value="1"/>
</dbReference>
<dbReference type="OrthoDB" id="9805041at2"/>
<dbReference type="GO" id="GO:0016301">
    <property type="term" value="F:kinase activity"/>
    <property type="evidence" value="ECO:0007669"/>
    <property type="project" value="UniProtKB-KW"/>
</dbReference>
<dbReference type="Proteomes" id="UP000006764">
    <property type="component" value="Chromosome"/>
</dbReference>
<dbReference type="InterPro" id="IPR004095">
    <property type="entry name" value="TGS"/>
</dbReference>
<keyword evidence="10" id="KW-1185">Reference proteome</keyword>
<evidence type="ECO:0000259" key="8">
    <source>
        <dbReference type="PROSITE" id="PS51880"/>
    </source>
</evidence>
<gene>
    <name evidence="9" type="ORF">S7S_12350</name>
</gene>
<dbReference type="STRING" id="391936.S7S_12350"/>
<evidence type="ECO:0000313" key="9">
    <source>
        <dbReference type="EMBL" id="AJD48882.1"/>
    </source>
</evidence>
<keyword evidence="9" id="KW-0418">Kinase</keyword>
<evidence type="ECO:0000256" key="6">
    <source>
        <dbReference type="RuleBase" id="RU003847"/>
    </source>
</evidence>
<dbReference type="NCBIfam" id="NF008124">
    <property type="entry name" value="PRK10872.1"/>
    <property type="match status" value="1"/>
</dbReference>
<evidence type="ECO:0000313" key="10">
    <source>
        <dbReference type="Proteomes" id="UP000006764"/>
    </source>
</evidence>
<dbReference type="SUPFAM" id="SSF81301">
    <property type="entry name" value="Nucleotidyltransferase"/>
    <property type="match status" value="1"/>
</dbReference>
<dbReference type="PROSITE" id="PS51671">
    <property type="entry name" value="ACT"/>
    <property type="match status" value="1"/>
</dbReference>
<dbReference type="InterPro" id="IPR012675">
    <property type="entry name" value="Beta-grasp_dom_sf"/>
</dbReference>
<keyword evidence="9" id="KW-0808">Transferase</keyword>
<evidence type="ECO:0000256" key="4">
    <source>
        <dbReference type="ARBA" id="ARBA00032407"/>
    </source>
</evidence>
<dbReference type="EMBL" id="CP004387">
    <property type="protein sequence ID" value="AJD48882.1"/>
    <property type="molecule type" value="Genomic_DNA"/>
</dbReference>
<evidence type="ECO:0000256" key="5">
    <source>
        <dbReference type="ARBA" id="ARBA00033308"/>
    </source>
</evidence>
<dbReference type="FunFam" id="3.10.20.30:FF:000002">
    <property type="entry name" value="GTP pyrophosphokinase (RelA/SpoT)"/>
    <property type="match status" value="1"/>
</dbReference>
<dbReference type="Gene3D" id="3.30.70.260">
    <property type="match status" value="1"/>
</dbReference>
<sequence>MVTVRRQVPLDGQYSDLPAWLDSVAERCHLQDTSVLERACARAEACEKAGDLAGRRWPYGIGCYRIGLEMAEILADLHADGEALPAAVLYRAVREGHLSLLEVEREFGETIARMVEGVLRMAAISAVLNPTRKPVLGQQEGQLDNVRKMLVAMVDDVRVALLKLAERTVIIRALKDGDEERRLKVSREIFDIYAPLAHRLGVGQLKWELEDLSFRYLQPGAYKKVAKLLDEKRLDREAYIVKVIDELKGHLSRSGIHDVQVDGRAKHIYSIWRKMQKKHLDFYEVYDVRAVRILVPEVRDCYAALGVVHSLWQHVPKEFDDYIATPKENGYQSLHTAVVGPDRKMLEVQIRTYEMHDDAELGVCAHWHYKEGARRRKGQDEHKIAWLRQVLEWHDELGEASVTNMVDDFRAQDSSERVYVFTPDGHVVALEAGATPVDFAYHIHTEVGHRCRGAKVNGHIVPLHYRLKTGEQVEILTTREGGPSRDWLTGSLGYVRTSSARARIQQWFKRQDRDTHIAQGRAILEKEMSRLALGQVDLDKLAPQFNLKTGEDVLAALGAGDLRPAHVVNQVQGLLEVDAPQQELEFVPRKVTKRPTDSSDITIEGVGNLMTHIAACCQPIPGDSIMGYITQGRGVTVHRADCPNLLSMQADDPRRVIEVSWGHADRISYPVDIFVRAWDRQGLLRDLLSVLANERVNVTAAHTESHQDDNTATMLLTIEISTLGNLGKVLARMDQLPGVLEVRRYKK</sequence>
<dbReference type="Pfam" id="PF13328">
    <property type="entry name" value="HD_4"/>
    <property type="match status" value="1"/>
</dbReference>
<evidence type="ECO:0000259" key="7">
    <source>
        <dbReference type="PROSITE" id="PS51671"/>
    </source>
</evidence>
<feature type="domain" description="ACT" evidence="7">
    <location>
        <begin position="672"/>
        <end position="747"/>
    </location>
</feature>
<dbReference type="Gene3D" id="3.30.460.10">
    <property type="entry name" value="Beta Polymerase, domain 2"/>
    <property type="match status" value="1"/>
</dbReference>
<dbReference type="PANTHER" id="PTHR21262:SF31">
    <property type="entry name" value="GTP PYROPHOSPHOKINASE"/>
    <property type="match status" value="1"/>
</dbReference>
<dbReference type="AlphaFoldDB" id="A0A0B4XRK0"/>
<dbReference type="GO" id="GO:0015969">
    <property type="term" value="P:guanosine tetraphosphate metabolic process"/>
    <property type="evidence" value="ECO:0007669"/>
    <property type="project" value="InterPro"/>
</dbReference>
<organism evidence="9 10">
    <name type="scientific">Isoalcanivorax pacificus W11-5</name>
    <dbReference type="NCBI Taxonomy" id="391936"/>
    <lineage>
        <taxon>Bacteria</taxon>
        <taxon>Pseudomonadati</taxon>
        <taxon>Pseudomonadota</taxon>
        <taxon>Gammaproteobacteria</taxon>
        <taxon>Oceanospirillales</taxon>
        <taxon>Alcanivoracaceae</taxon>
        <taxon>Isoalcanivorax</taxon>
    </lineage>
</organism>
<dbReference type="CDD" id="cd01668">
    <property type="entry name" value="TGS_RSH"/>
    <property type="match status" value="1"/>
</dbReference>
<name>A0A0B4XRK0_9GAMM</name>
<dbReference type="RefSeq" id="WP_008738812.1">
    <property type="nucleotide sequence ID" value="NZ_CP004387.1"/>
</dbReference>
<dbReference type="Gene3D" id="3.10.20.30">
    <property type="match status" value="1"/>
</dbReference>
<dbReference type="GO" id="GO:0042594">
    <property type="term" value="P:response to starvation"/>
    <property type="evidence" value="ECO:0007669"/>
    <property type="project" value="TreeGrafter"/>
</dbReference>
<dbReference type="InterPro" id="IPR045600">
    <property type="entry name" value="RelA/SpoT_AH_RIS"/>
</dbReference>
<dbReference type="InterPro" id="IPR012676">
    <property type="entry name" value="TGS-like"/>
</dbReference>
<comment type="similarity">
    <text evidence="6">Belongs to the relA/spoT family.</text>
</comment>
<dbReference type="KEGG" id="apac:S7S_12350"/>
<dbReference type="Pfam" id="PF13291">
    <property type="entry name" value="ACT_4"/>
    <property type="match status" value="1"/>
</dbReference>
<reference evidence="9 10" key="1">
    <citation type="journal article" date="2012" name="J. Bacteriol.">
        <title>Genome sequence of an alkane-degrading bacterium, Alcanivorax pacificus type strain W11-5, isolated from deep sea sediment.</title>
        <authorList>
            <person name="Lai Q."/>
            <person name="Shao Z."/>
        </authorList>
    </citation>
    <scope>NUCLEOTIDE SEQUENCE [LARGE SCALE GENOMIC DNA]</scope>
    <source>
        <strain evidence="9 10">W11-5</strain>
    </source>
</reference>
<protein>
    <recommendedName>
        <fullName evidence="1">GTP pyrophosphokinase</fullName>
    </recommendedName>
    <alternativeName>
        <fullName evidence="4">(p)ppGpp synthase</fullName>
    </alternativeName>
    <alternativeName>
        <fullName evidence="3">ATP:GTP 3'-pyrophosphotransferase</fullName>
    </alternativeName>
    <alternativeName>
        <fullName evidence="5">ppGpp synthase I</fullName>
    </alternativeName>
</protein>
<comment type="function">
    <text evidence="6">In eubacteria ppGpp (guanosine 3'-diphosphate 5'-diphosphate) is a mediator of the stringent response that coordinates a variety of cellular activities in response to changes in nutritional abundance.</text>
</comment>
<dbReference type="SMART" id="SM00954">
    <property type="entry name" value="RelA_SpoT"/>
    <property type="match status" value="1"/>
</dbReference>
<dbReference type="HOGENOM" id="CLU_012300_3_0_6"/>
<dbReference type="PANTHER" id="PTHR21262">
    <property type="entry name" value="GUANOSINE-3',5'-BIS DIPHOSPHATE 3'-PYROPHOSPHOHYDROLASE"/>
    <property type="match status" value="1"/>
</dbReference>
<dbReference type="Pfam" id="PF19296">
    <property type="entry name" value="RelA_AH_RIS"/>
    <property type="match status" value="1"/>
</dbReference>
<dbReference type="Pfam" id="PF04607">
    <property type="entry name" value="RelA_SpoT"/>
    <property type="match status" value="1"/>
</dbReference>
<accession>A0A0B4XRK0</accession>
<proteinExistence type="inferred from homology"/>
<dbReference type="SUPFAM" id="SSF109604">
    <property type="entry name" value="HD-domain/PDEase-like"/>
    <property type="match status" value="1"/>
</dbReference>
<dbReference type="GO" id="GO:0015949">
    <property type="term" value="P:nucleobase-containing small molecule interconversion"/>
    <property type="evidence" value="ECO:0007669"/>
    <property type="project" value="UniProtKB-ARBA"/>
</dbReference>
<dbReference type="InterPro" id="IPR033655">
    <property type="entry name" value="TGS_RelA/SpoT"/>
</dbReference>
<dbReference type="FunFam" id="3.30.460.10:FF:000001">
    <property type="entry name" value="GTP pyrophosphokinase RelA"/>
    <property type="match status" value="1"/>
</dbReference>
<dbReference type="PROSITE" id="PS51880">
    <property type="entry name" value="TGS"/>
    <property type="match status" value="1"/>
</dbReference>
<evidence type="ECO:0000256" key="3">
    <source>
        <dbReference type="ARBA" id="ARBA00029754"/>
    </source>
</evidence>
<dbReference type="InterPro" id="IPR002912">
    <property type="entry name" value="ACT_dom"/>
</dbReference>
<dbReference type="SUPFAM" id="SSF81271">
    <property type="entry name" value="TGS-like"/>
    <property type="match status" value="1"/>
</dbReference>
<dbReference type="Gene3D" id="1.10.3210.10">
    <property type="entry name" value="Hypothetical protein af1432"/>
    <property type="match status" value="1"/>
</dbReference>
<dbReference type="CDD" id="cd05399">
    <property type="entry name" value="NT_Rel-Spo_like"/>
    <property type="match status" value="1"/>
</dbReference>
<dbReference type="InterPro" id="IPR043519">
    <property type="entry name" value="NT_sf"/>
</dbReference>
<dbReference type="Pfam" id="PF02824">
    <property type="entry name" value="TGS"/>
    <property type="match status" value="1"/>
</dbReference>
<dbReference type="GO" id="GO:0008728">
    <property type="term" value="F:GTP diphosphokinase activity"/>
    <property type="evidence" value="ECO:0007669"/>
    <property type="project" value="TreeGrafter"/>
</dbReference>
<evidence type="ECO:0000256" key="1">
    <source>
        <dbReference type="ARBA" id="ARBA00019852"/>
    </source>
</evidence>
<dbReference type="InterPro" id="IPR045865">
    <property type="entry name" value="ACT-like_dom_sf"/>
</dbReference>
<dbReference type="InterPro" id="IPR004811">
    <property type="entry name" value="RelA/Spo_fam"/>
</dbReference>
<dbReference type="GO" id="GO:0008893">
    <property type="term" value="F:guanosine-3',5'-bis(diphosphate) 3'-diphosphatase activity"/>
    <property type="evidence" value="ECO:0007669"/>
    <property type="project" value="TreeGrafter"/>
</dbReference>
<dbReference type="GO" id="GO:0005886">
    <property type="term" value="C:plasma membrane"/>
    <property type="evidence" value="ECO:0007669"/>
    <property type="project" value="TreeGrafter"/>
</dbReference>
<dbReference type="SUPFAM" id="SSF55021">
    <property type="entry name" value="ACT-like"/>
    <property type="match status" value="1"/>
</dbReference>
<dbReference type="InterPro" id="IPR007685">
    <property type="entry name" value="RelA_SpoT"/>
</dbReference>
<dbReference type="NCBIfam" id="TIGR00691">
    <property type="entry name" value="spoT_relA"/>
    <property type="match status" value="1"/>
</dbReference>